<evidence type="ECO:0000259" key="8">
    <source>
        <dbReference type="Pfam" id="PF01292"/>
    </source>
</evidence>
<keyword evidence="2" id="KW-1003">Cell membrane</keyword>
<evidence type="ECO:0000313" key="12">
    <source>
        <dbReference type="Proteomes" id="UP001139054"/>
    </source>
</evidence>
<gene>
    <name evidence="10" type="ORF">L6637_21120</name>
    <name evidence="9" type="ORF">L6654_32765</name>
</gene>
<keyword evidence="4 7" id="KW-1133">Transmembrane helix</keyword>
<dbReference type="InterPro" id="IPR016174">
    <property type="entry name" value="Di-haem_cyt_TM"/>
</dbReference>
<dbReference type="EMBL" id="JAKLUA010000006">
    <property type="protein sequence ID" value="MCG2669469.1"/>
    <property type="molecule type" value="Genomic_DNA"/>
</dbReference>
<feature type="transmembrane region" description="Helical" evidence="7">
    <location>
        <begin position="56"/>
        <end position="73"/>
    </location>
</feature>
<evidence type="ECO:0000256" key="2">
    <source>
        <dbReference type="ARBA" id="ARBA00022475"/>
    </source>
</evidence>
<feature type="compositionally biased region" description="Basic and acidic residues" evidence="6">
    <location>
        <begin position="193"/>
        <end position="203"/>
    </location>
</feature>
<dbReference type="PANTHER" id="PTHR30485:SF2">
    <property type="entry name" value="BLL0597 PROTEIN"/>
    <property type="match status" value="1"/>
</dbReference>
<feature type="region of interest" description="Disordered" evidence="6">
    <location>
        <begin position="190"/>
        <end position="214"/>
    </location>
</feature>
<evidence type="ECO:0000256" key="6">
    <source>
        <dbReference type="SAM" id="MobiDB-lite"/>
    </source>
</evidence>
<accession>A0A9X1REX3</accession>
<evidence type="ECO:0000313" key="9">
    <source>
        <dbReference type="EMBL" id="MCG2631414.1"/>
    </source>
</evidence>
<dbReference type="Proteomes" id="UP001139054">
    <property type="component" value="Unassembled WGS sequence"/>
</dbReference>
<feature type="transmembrane region" description="Helical" evidence="7">
    <location>
        <begin position="31"/>
        <end position="50"/>
    </location>
</feature>
<dbReference type="InterPro" id="IPR011577">
    <property type="entry name" value="Cyt_b561_bac/Ni-Hgenase"/>
</dbReference>
<evidence type="ECO:0000256" key="7">
    <source>
        <dbReference type="SAM" id="Phobius"/>
    </source>
</evidence>
<sequence>MSGNAVSDARGVSVGRPVDRTVAVWDLPLRLWHWVLAACVLAAWFTPTVYDRLHRIVGYAVIALLVFRLVWGFRGSRYSRFRMIGVRLRVAPSYLWNLRRGITGRYIGLNPAGTLMLVALLLSLAVSAITGALSVTVTFFGVWWIEDTHAVASDAVMILVVLHVAGVIGMGWLQRENLIRAMITGRKRIRSHTSPEGRGEQRGDGSGFYLTSTD</sequence>
<dbReference type="Proteomes" id="UP001139012">
    <property type="component" value="Unassembled WGS sequence"/>
</dbReference>
<dbReference type="Pfam" id="PF01292">
    <property type="entry name" value="Ni_hydr_CYTB"/>
    <property type="match status" value="1"/>
</dbReference>
<organism evidence="9 12">
    <name type="scientific">Bradyrhizobium zhengyangense</name>
    <dbReference type="NCBI Taxonomy" id="2911009"/>
    <lineage>
        <taxon>Bacteria</taxon>
        <taxon>Pseudomonadati</taxon>
        <taxon>Pseudomonadota</taxon>
        <taxon>Alphaproteobacteria</taxon>
        <taxon>Hyphomicrobiales</taxon>
        <taxon>Nitrobacteraceae</taxon>
        <taxon>Bradyrhizobium</taxon>
    </lineage>
</organism>
<feature type="transmembrane region" description="Helical" evidence="7">
    <location>
        <begin position="151"/>
        <end position="173"/>
    </location>
</feature>
<dbReference type="GO" id="GO:0005886">
    <property type="term" value="C:plasma membrane"/>
    <property type="evidence" value="ECO:0007669"/>
    <property type="project" value="UniProtKB-SubCell"/>
</dbReference>
<keyword evidence="11" id="KW-1185">Reference proteome</keyword>
<evidence type="ECO:0000313" key="11">
    <source>
        <dbReference type="Proteomes" id="UP001139012"/>
    </source>
</evidence>
<dbReference type="PANTHER" id="PTHR30485">
    <property type="entry name" value="NI/FE-HYDROGENASE 1 B-TYPE CYTOCHROME SUBUNIT"/>
    <property type="match status" value="1"/>
</dbReference>
<evidence type="ECO:0000256" key="3">
    <source>
        <dbReference type="ARBA" id="ARBA00022692"/>
    </source>
</evidence>
<keyword evidence="5 7" id="KW-0472">Membrane</keyword>
<feature type="domain" description="Cytochrome b561 bacterial/Ni-hydrogenase" evidence="8">
    <location>
        <begin position="24"/>
        <end position="185"/>
    </location>
</feature>
<comment type="subcellular location">
    <subcellularLocation>
        <location evidence="1">Cell membrane</location>
        <topology evidence="1">Multi-pass membrane protein</topology>
    </subcellularLocation>
</comment>
<dbReference type="Gene3D" id="1.20.950.20">
    <property type="entry name" value="Transmembrane di-heme cytochromes, Chain C"/>
    <property type="match status" value="1"/>
</dbReference>
<dbReference type="GO" id="GO:0020037">
    <property type="term" value="F:heme binding"/>
    <property type="evidence" value="ECO:0007669"/>
    <property type="project" value="TreeGrafter"/>
</dbReference>
<dbReference type="GO" id="GO:0022904">
    <property type="term" value="P:respiratory electron transport chain"/>
    <property type="evidence" value="ECO:0007669"/>
    <property type="project" value="InterPro"/>
</dbReference>
<proteinExistence type="predicted"/>
<evidence type="ECO:0000256" key="4">
    <source>
        <dbReference type="ARBA" id="ARBA00022989"/>
    </source>
</evidence>
<dbReference type="InterPro" id="IPR051542">
    <property type="entry name" value="Hydrogenase_cytochrome"/>
</dbReference>
<feature type="transmembrane region" description="Helical" evidence="7">
    <location>
        <begin position="115"/>
        <end position="145"/>
    </location>
</feature>
<keyword evidence="3 7" id="KW-0812">Transmembrane</keyword>
<dbReference type="AlphaFoldDB" id="A0A9X1REX3"/>
<evidence type="ECO:0000313" key="10">
    <source>
        <dbReference type="EMBL" id="MCG2669469.1"/>
    </source>
</evidence>
<comment type="caution">
    <text evidence="9">The sequence shown here is derived from an EMBL/GenBank/DDBJ whole genome shotgun (WGS) entry which is preliminary data.</text>
</comment>
<name>A0A9X1REX3_9BRAD</name>
<protein>
    <submittedName>
        <fullName evidence="9">Cytochrome b/b6 domain-containing protein</fullName>
    </submittedName>
</protein>
<evidence type="ECO:0000256" key="5">
    <source>
        <dbReference type="ARBA" id="ARBA00023136"/>
    </source>
</evidence>
<dbReference type="GO" id="GO:0009055">
    <property type="term" value="F:electron transfer activity"/>
    <property type="evidence" value="ECO:0007669"/>
    <property type="project" value="InterPro"/>
</dbReference>
<reference evidence="9" key="1">
    <citation type="submission" date="2022-01" db="EMBL/GenBank/DDBJ databases">
        <title>Genome sequnece data of strain Bradyrhizobium sp. nov.</title>
        <authorList>
            <person name="Zhang J."/>
        </authorList>
    </citation>
    <scope>NUCLEOTIDE SEQUENCE</scope>
    <source>
        <strain evidence="10">WYCCWR 12774</strain>
        <strain evidence="9">WYCCWR 13023</strain>
    </source>
</reference>
<dbReference type="RefSeq" id="WP_237860996.1">
    <property type="nucleotide sequence ID" value="NZ_JAKLTY010000028.1"/>
</dbReference>
<evidence type="ECO:0000256" key="1">
    <source>
        <dbReference type="ARBA" id="ARBA00004651"/>
    </source>
</evidence>
<dbReference type="EMBL" id="JAKLTY010000028">
    <property type="protein sequence ID" value="MCG2631414.1"/>
    <property type="molecule type" value="Genomic_DNA"/>
</dbReference>
<dbReference type="SUPFAM" id="SSF81342">
    <property type="entry name" value="Transmembrane di-heme cytochromes"/>
    <property type="match status" value="1"/>
</dbReference>